<protein>
    <submittedName>
        <fullName evidence="1">Uncharacterized protein</fullName>
    </submittedName>
</protein>
<sequence length="118" mass="13003">MGPRGMQVVRTKALSSPELGPHQPASTQPRPVMDPNGRMDVGPARFRGPVQGRPPAGRTRMDKRTEGLRGVLELETSQQLRPANKRLGLLLIDMRNAHGYQAMLLKPEYDTGGVLFYG</sequence>
<name>A0ACC2F9S7_DALPE</name>
<organism evidence="1 2">
    <name type="scientific">Dallia pectoralis</name>
    <name type="common">Alaska blackfish</name>
    <dbReference type="NCBI Taxonomy" id="75939"/>
    <lineage>
        <taxon>Eukaryota</taxon>
        <taxon>Metazoa</taxon>
        <taxon>Chordata</taxon>
        <taxon>Craniata</taxon>
        <taxon>Vertebrata</taxon>
        <taxon>Euteleostomi</taxon>
        <taxon>Actinopterygii</taxon>
        <taxon>Neopterygii</taxon>
        <taxon>Teleostei</taxon>
        <taxon>Protacanthopterygii</taxon>
        <taxon>Esociformes</taxon>
        <taxon>Umbridae</taxon>
        <taxon>Dallia</taxon>
    </lineage>
</organism>
<gene>
    <name evidence="1" type="ORF">DPEC_G00320080</name>
</gene>
<dbReference type="EMBL" id="CM055758">
    <property type="protein sequence ID" value="KAJ7988096.1"/>
    <property type="molecule type" value="Genomic_DNA"/>
</dbReference>
<evidence type="ECO:0000313" key="1">
    <source>
        <dbReference type="EMBL" id="KAJ7988096.1"/>
    </source>
</evidence>
<reference evidence="1" key="1">
    <citation type="submission" date="2021-05" db="EMBL/GenBank/DDBJ databases">
        <authorList>
            <person name="Pan Q."/>
            <person name="Jouanno E."/>
            <person name="Zahm M."/>
            <person name="Klopp C."/>
            <person name="Cabau C."/>
            <person name="Louis A."/>
            <person name="Berthelot C."/>
            <person name="Parey E."/>
            <person name="Roest Crollius H."/>
            <person name="Montfort J."/>
            <person name="Robinson-Rechavi M."/>
            <person name="Bouchez O."/>
            <person name="Lampietro C."/>
            <person name="Lopez Roques C."/>
            <person name="Donnadieu C."/>
            <person name="Postlethwait J."/>
            <person name="Bobe J."/>
            <person name="Dillon D."/>
            <person name="Chandos A."/>
            <person name="von Hippel F."/>
            <person name="Guiguen Y."/>
        </authorList>
    </citation>
    <scope>NUCLEOTIDE SEQUENCE</scope>
    <source>
        <strain evidence="1">YG-Jan2019</strain>
    </source>
</reference>
<evidence type="ECO:0000313" key="2">
    <source>
        <dbReference type="Proteomes" id="UP001157502"/>
    </source>
</evidence>
<keyword evidence="2" id="KW-1185">Reference proteome</keyword>
<accession>A0ACC2F9S7</accession>
<proteinExistence type="predicted"/>
<dbReference type="Proteomes" id="UP001157502">
    <property type="component" value="Chromosome 31"/>
</dbReference>
<comment type="caution">
    <text evidence="1">The sequence shown here is derived from an EMBL/GenBank/DDBJ whole genome shotgun (WGS) entry which is preliminary data.</text>
</comment>